<name>X0TL54_9ZZZZ</name>
<sequence length="153" mass="18101">MIIKKTVHLWGFLLVGVILFGYSDLTCQETDAFYKNLFKKGEKSFLAKKYKDAVKEFEIAVFGLYKEKELRGKAYVYLSLSHYYLKDIKKSEKYLTEAFELLGDEGIKNLELDKFARPDLEKLIKYFKLRDAEKMPGKDEAVIKKLRKSWRFE</sequence>
<gene>
    <name evidence="1" type="ORF">S01H1_22325</name>
</gene>
<comment type="caution">
    <text evidence="1">The sequence shown here is derived from an EMBL/GenBank/DDBJ whole genome shotgun (WGS) entry which is preliminary data.</text>
</comment>
<evidence type="ECO:0000313" key="1">
    <source>
        <dbReference type="EMBL" id="GAF87976.1"/>
    </source>
</evidence>
<proteinExistence type="predicted"/>
<accession>X0TL54</accession>
<dbReference type="EMBL" id="BARS01012574">
    <property type="protein sequence ID" value="GAF87976.1"/>
    <property type="molecule type" value="Genomic_DNA"/>
</dbReference>
<dbReference type="AlphaFoldDB" id="X0TL54"/>
<dbReference type="SUPFAM" id="SSF48452">
    <property type="entry name" value="TPR-like"/>
    <property type="match status" value="1"/>
</dbReference>
<organism evidence="1">
    <name type="scientific">marine sediment metagenome</name>
    <dbReference type="NCBI Taxonomy" id="412755"/>
    <lineage>
        <taxon>unclassified sequences</taxon>
        <taxon>metagenomes</taxon>
        <taxon>ecological metagenomes</taxon>
    </lineage>
</organism>
<reference evidence="1" key="1">
    <citation type="journal article" date="2014" name="Front. Microbiol.">
        <title>High frequency of phylogenetically diverse reductive dehalogenase-homologous genes in deep subseafloor sedimentary metagenomes.</title>
        <authorList>
            <person name="Kawai M."/>
            <person name="Futagami T."/>
            <person name="Toyoda A."/>
            <person name="Takaki Y."/>
            <person name="Nishi S."/>
            <person name="Hori S."/>
            <person name="Arai W."/>
            <person name="Tsubouchi T."/>
            <person name="Morono Y."/>
            <person name="Uchiyama I."/>
            <person name="Ito T."/>
            <person name="Fujiyama A."/>
            <person name="Inagaki F."/>
            <person name="Takami H."/>
        </authorList>
    </citation>
    <scope>NUCLEOTIDE SEQUENCE</scope>
    <source>
        <strain evidence="1">Expedition CK06-06</strain>
    </source>
</reference>
<dbReference type="InterPro" id="IPR011990">
    <property type="entry name" value="TPR-like_helical_dom_sf"/>
</dbReference>
<dbReference type="Gene3D" id="1.25.40.10">
    <property type="entry name" value="Tetratricopeptide repeat domain"/>
    <property type="match status" value="1"/>
</dbReference>
<evidence type="ECO:0008006" key="2">
    <source>
        <dbReference type="Google" id="ProtNLM"/>
    </source>
</evidence>
<protein>
    <recommendedName>
        <fullName evidence="2">Outer membrane lipoprotein BamD-like domain-containing protein</fullName>
    </recommendedName>
</protein>